<dbReference type="AlphaFoldDB" id="A0A089G483"/>
<evidence type="ECO:0000313" key="2">
    <source>
        <dbReference type="EMBL" id="AIP92401.1"/>
    </source>
</evidence>
<evidence type="ECO:0000256" key="1">
    <source>
        <dbReference type="SAM" id="MobiDB-lite"/>
    </source>
</evidence>
<accession>A0A089G483</accession>
<organism evidence="2">
    <name type="scientific">Vibrio fluvialis</name>
    <dbReference type="NCBI Taxonomy" id="676"/>
    <lineage>
        <taxon>Bacteria</taxon>
        <taxon>Pseudomonadati</taxon>
        <taxon>Pseudomonadota</taxon>
        <taxon>Gammaproteobacteria</taxon>
        <taxon>Vibrionales</taxon>
        <taxon>Vibrionaceae</taxon>
        <taxon>Vibrio</taxon>
    </lineage>
</organism>
<reference evidence="2" key="1">
    <citation type="submission" date="2014-07" db="EMBL/GenBank/DDBJ databases">
        <title>Transfer Activation of Mobile Antibiotic Resistance Encoding Elements: Unraveling the SetCD Regulon.</title>
        <authorList>
            <person name="Poulin-Laprade D."/>
            <person name="Matteau D."/>
            <person name="Jacques P.-E."/>
            <person name="Rodrigue S."/>
            <person name="Burrus V."/>
        </authorList>
    </citation>
    <scope>NUCLEOTIDE SEQUENCE</scope>
    <source>
        <strain evidence="2">H08942</strain>
    </source>
</reference>
<sequence>MKHWKAVGLEAFLSAYPNIRLVDVHADKVELQGEYLLKAQLAGSRFIERTFSLRIVCPSDYPRALPVVFDTAGYFPRNQDFHTYSDGSFCLGSDLKIKSILKTNSSLTTFFEKIVVRFLYSVSHRVEFGNFPYGELDHGEKGLIDDYSQLFNVNGKASVLRALKALGLRKREANKLPCPCGCGDRLGSCDYRFVLNEFRQVERRRWFRDHLQEAFTPIEKPKRRVGKKTKRPSRNTP</sequence>
<name>A0A089G483_VIBFL</name>
<proteinExistence type="predicted"/>
<protein>
    <submittedName>
        <fullName evidence="2">Uncharacterized protein</fullName>
    </submittedName>
</protein>
<feature type="region of interest" description="Disordered" evidence="1">
    <location>
        <begin position="218"/>
        <end position="237"/>
    </location>
</feature>
<feature type="compositionally biased region" description="Basic residues" evidence="1">
    <location>
        <begin position="221"/>
        <end position="237"/>
    </location>
</feature>
<gene>
    <name evidence="2" type="ORF">ICEVflInd1_043</name>
</gene>
<dbReference type="EMBL" id="KM213605">
    <property type="protein sequence ID" value="AIP92401.1"/>
    <property type="molecule type" value="Genomic_DNA"/>
</dbReference>